<dbReference type="AlphaFoldDB" id="A0A9P9JJS9"/>
<reference evidence="8" key="1">
    <citation type="journal article" date="2021" name="Nat. Commun.">
        <title>Genetic determinants of endophytism in the Arabidopsis root mycobiome.</title>
        <authorList>
            <person name="Mesny F."/>
            <person name="Miyauchi S."/>
            <person name="Thiergart T."/>
            <person name="Pickel B."/>
            <person name="Atanasova L."/>
            <person name="Karlsson M."/>
            <person name="Huettel B."/>
            <person name="Barry K.W."/>
            <person name="Haridas S."/>
            <person name="Chen C."/>
            <person name="Bauer D."/>
            <person name="Andreopoulos W."/>
            <person name="Pangilinan J."/>
            <person name="LaButti K."/>
            <person name="Riley R."/>
            <person name="Lipzen A."/>
            <person name="Clum A."/>
            <person name="Drula E."/>
            <person name="Henrissat B."/>
            <person name="Kohler A."/>
            <person name="Grigoriev I.V."/>
            <person name="Martin F.M."/>
            <person name="Hacquard S."/>
        </authorList>
    </citation>
    <scope>NUCLEOTIDE SEQUENCE</scope>
    <source>
        <strain evidence="8">MPI-CAGE-AT-0147</strain>
    </source>
</reference>
<dbReference type="GO" id="GO:0005684">
    <property type="term" value="C:U2-type spliceosomal complex"/>
    <property type="evidence" value="ECO:0007669"/>
    <property type="project" value="TreeGrafter"/>
</dbReference>
<gene>
    <name evidence="8" type="ORF">EDB81DRAFT_642381</name>
</gene>
<dbReference type="Proteomes" id="UP000738349">
    <property type="component" value="Unassembled WGS sequence"/>
</dbReference>
<protein>
    <submittedName>
        <fullName evidence="8">DHS-like NAD/FAD-binding domain-containing protein</fullName>
    </submittedName>
</protein>
<dbReference type="GO" id="GO:0071014">
    <property type="term" value="C:post-mRNA release spliceosomal complex"/>
    <property type="evidence" value="ECO:0007669"/>
    <property type="project" value="TreeGrafter"/>
</dbReference>
<dbReference type="InterPro" id="IPR007590">
    <property type="entry name" value="Saf4/Yju2"/>
</dbReference>
<evidence type="ECO:0000256" key="4">
    <source>
        <dbReference type="ARBA" id="ARBA00023027"/>
    </source>
</evidence>
<feature type="domain" description="Deacetylase sirtuin-type" evidence="7">
    <location>
        <begin position="1"/>
        <end position="291"/>
    </location>
</feature>
<dbReference type="InterPro" id="IPR026590">
    <property type="entry name" value="Ssirtuin_cat_dom"/>
</dbReference>
<proteinExistence type="inferred from homology"/>
<dbReference type="InterPro" id="IPR029035">
    <property type="entry name" value="DHS-like_NAD/FAD-binding_dom"/>
</dbReference>
<evidence type="ECO:0000313" key="8">
    <source>
        <dbReference type="EMBL" id="KAH7161440.1"/>
    </source>
</evidence>
<dbReference type="PROSITE" id="PS50305">
    <property type="entry name" value="SIRTUIN"/>
    <property type="match status" value="1"/>
</dbReference>
<sequence length="702" mass="77275">MAPHNDVEAFHEVLRSSKRMVALCGAGLSASSGLPTFRGAGGLWRNYDATQLATMSAFRTDPGLVWLFYGYRRHMSLRAEPNPAHHALAALARENKEFLCMTQNVDNLSQRANHPPEQLRTLHGSLFDIKCSNNACGWIQHGNYDDPFFPALAPASVDMPPGEKLPLLDPYHRIKHINEDEIPKCPSCNKGLQRPGVVWFGESLDEDMMIGVDVFMKAGKLDLMFVIGTSAQVWPAAGYISRAKALGARIVTINPEAENEEEMFKVKPGDFAFGKDAAEYLPLLLEPVIGKLRADGTRQGSGLRSATLRTEATNPFVNPPELIFGPPPPLPRKLVLSSNFFLVNNLVRFPTATMQGFNMGRYVPPDVEGTTSGNRLHGKHALGARASKLASHGALTVRFEMPFPIWCSSCPKPTVIGQGVRFNAQKRRVGNYHSTPIWAFRFRHPACSGDIEIRTDPKNTAYVVVEGATKRDTGDDRVHEGDSVILTDQEREALRKNAFASLEKTIADREQLKRATERIEDLAEASDRHWDDPYTQNQKLRKAFRVGRKSRESAAAATEHLKDRMSLGIDLVPATEEDARHAALIDFGSADDDAAQDRALSKPLFGLSSSTKKPQASSKGSMLKSEKEASRRKESLVSELIGNTRAAQDPFLQNTRAGEAKAPARLPGVKRKRVTQEDAAPPQKALALEASVSNGLVNYDSD</sequence>
<evidence type="ECO:0000256" key="1">
    <source>
        <dbReference type="ARBA" id="ARBA00005595"/>
    </source>
</evidence>
<dbReference type="InterPro" id="IPR003000">
    <property type="entry name" value="Sirtuin"/>
</dbReference>
<organism evidence="8 9">
    <name type="scientific">Dactylonectria macrodidyma</name>
    <dbReference type="NCBI Taxonomy" id="307937"/>
    <lineage>
        <taxon>Eukaryota</taxon>
        <taxon>Fungi</taxon>
        <taxon>Dikarya</taxon>
        <taxon>Ascomycota</taxon>
        <taxon>Pezizomycotina</taxon>
        <taxon>Sordariomycetes</taxon>
        <taxon>Hypocreomycetidae</taxon>
        <taxon>Hypocreales</taxon>
        <taxon>Nectriaceae</taxon>
        <taxon>Dactylonectria</taxon>
    </lineage>
</organism>
<dbReference type="SUPFAM" id="SSF52467">
    <property type="entry name" value="DHS-like NAD/FAD-binding domain"/>
    <property type="match status" value="1"/>
</dbReference>
<keyword evidence="9" id="KW-1185">Reference proteome</keyword>
<evidence type="ECO:0000313" key="9">
    <source>
        <dbReference type="Proteomes" id="UP000738349"/>
    </source>
</evidence>
<feature type="binding site" evidence="5">
    <location>
        <position position="188"/>
    </location>
    <ligand>
        <name>Zn(2+)</name>
        <dbReference type="ChEBI" id="CHEBI:29105"/>
    </ligand>
</feature>
<feature type="region of interest" description="Disordered" evidence="6">
    <location>
        <begin position="605"/>
        <end position="635"/>
    </location>
</feature>
<dbReference type="EMBL" id="JAGMUV010000004">
    <property type="protein sequence ID" value="KAH7161440.1"/>
    <property type="molecule type" value="Genomic_DNA"/>
</dbReference>
<feature type="binding site" evidence="5">
    <location>
        <position position="185"/>
    </location>
    <ligand>
        <name>Zn(2+)</name>
        <dbReference type="ChEBI" id="CHEBI:29105"/>
    </ligand>
</feature>
<evidence type="ECO:0000256" key="5">
    <source>
        <dbReference type="PROSITE-ProRule" id="PRU00236"/>
    </source>
</evidence>
<keyword evidence="5" id="KW-0862">Zinc</keyword>
<dbReference type="OrthoDB" id="360327at2759"/>
<feature type="compositionally biased region" description="Basic and acidic residues" evidence="6">
    <location>
        <begin position="624"/>
        <end position="635"/>
    </location>
</feature>
<dbReference type="InterPro" id="IPR026591">
    <property type="entry name" value="Sirtuin_cat_small_dom_sf"/>
</dbReference>
<feature type="compositionally biased region" description="Polar residues" evidence="6">
    <location>
        <begin position="607"/>
        <end position="620"/>
    </location>
</feature>
<keyword evidence="4" id="KW-0520">NAD</keyword>
<keyword evidence="5" id="KW-0479">Metal-binding</keyword>
<evidence type="ECO:0000256" key="2">
    <source>
        <dbReference type="ARBA" id="ARBA00006924"/>
    </source>
</evidence>
<evidence type="ECO:0000256" key="3">
    <source>
        <dbReference type="ARBA" id="ARBA00022679"/>
    </source>
</evidence>
<evidence type="ECO:0000259" key="7">
    <source>
        <dbReference type="PROSITE" id="PS50305"/>
    </source>
</evidence>
<name>A0A9P9JJS9_9HYPO</name>
<accession>A0A9P9JJS9</accession>
<feature type="active site" description="Proton acceptor" evidence="5">
    <location>
        <position position="123"/>
    </location>
</feature>
<dbReference type="Pfam" id="PF02146">
    <property type="entry name" value="SIR2"/>
    <property type="match status" value="1"/>
</dbReference>
<dbReference type="Pfam" id="PF04502">
    <property type="entry name" value="Saf4_Yju2"/>
    <property type="match status" value="1"/>
</dbReference>
<dbReference type="PANTHER" id="PTHR12111">
    <property type="entry name" value="SPLICING FACTOR YJU2"/>
    <property type="match status" value="1"/>
</dbReference>
<dbReference type="GO" id="GO:0016740">
    <property type="term" value="F:transferase activity"/>
    <property type="evidence" value="ECO:0007669"/>
    <property type="project" value="UniProtKB-KW"/>
</dbReference>
<evidence type="ECO:0000256" key="6">
    <source>
        <dbReference type="SAM" id="MobiDB-lite"/>
    </source>
</evidence>
<feature type="binding site" evidence="5">
    <location>
        <position position="136"/>
    </location>
    <ligand>
        <name>Zn(2+)</name>
        <dbReference type="ChEBI" id="CHEBI:29105"/>
    </ligand>
</feature>
<dbReference type="GO" id="GO:0000398">
    <property type="term" value="P:mRNA splicing, via spliceosome"/>
    <property type="evidence" value="ECO:0007669"/>
    <property type="project" value="InterPro"/>
</dbReference>
<keyword evidence="3" id="KW-0808">Transferase</keyword>
<dbReference type="GO" id="GO:0070403">
    <property type="term" value="F:NAD+ binding"/>
    <property type="evidence" value="ECO:0007669"/>
    <property type="project" value="InterPro"/>
</dbReference>
<feature type="binding site" evidence="5">
    <location>
        <position position="131"/>
    </location>
    <ligand>
        <name>Zn(2+)</name>
        <dbReference type="ChEBI" id="CHEBI:29105"/>
    </ligand>
</feature>
<dbReference type="Gene3D" id="3.40.50.1220">
    <property type="entry name" value="TPP-binding domain"/>
    <property type="match status" value="1"/>
</dbReference>
<comment type="similarity">
    <text evidence="2">Belongs to the sirtuin family. Class I subfamily.</text>
</comment>
<comment type="similarity">
    <text evidence="1">Belongs to the CWC16 family.</text>
</comment>
<feature type="region of interest" description="Disordered" evidence="6">
    <location>
        <begin position="647"/>
        <end position="702"/>
    </location>
</feature>
<dbReference type="Gene3D" id="3.30.1600.10">
    <property type="entry name" value="SIR2/SIRT2 'Small Domain"/>
    <property type="match status" value="1"/>
</dbReference>
<dbReference type="GO" id="GO:0046872">
    <property type="term" value="F:metal ion binding"/>
    <property type="evidence" value="ECO:0007669"/>
    <property type="project" value="UniProtKB-KW"/>
</dbReference>
<dbReference type="PANTHER" id="PTHR12111:SF2">
    <property type="entry name" value="SPLICING FACTOR YJU2B-RELATED"/>
    <property type="match status" value="1"/>
</dbReference>
<comment type="caution">
    <text evidence="8">The sequence shown here is derived from an EMBL/GenBank/DDBJ whole genome shotgun (WGS) entry which is preliminary data.</text>
</comment>